<organism evidence="2 3">
    <name type="scientific">Knoellia locipacati</name>
    <dbReference type="NCBI Taxonomy" id="882824"/>
    <lineage>
        <taxon>Bacteria</taxon>
        <taxon>Bacillati</taxon>
        <taxon>Actinomycetota</taxon>
        <taxon>Actinomycetes</taxon>
        <taxon>Micrococcales</taxon>
        <taxon>Intrasporangiaceae</taxon>
        <taxon>Knoellia</taxon>
    </lineage>
</organism>
<dbReference type="Gene3D" id="3.30.1540.10">
    <property type="entry name" value="formyl-coa transferase, domain 3"/>
    <property type="match status" value="1"/>
</dbReference>
<dbReference type="PANTHER" id="PTHR48228:SF5">
    <property type="entry name" value="ALPHA-METHYLACYL-COA RACEMASE"/>
    <property type="match status" value="1"/>
</dbReference>
<dbReference type="AlphaFoldDB" id="A0A512SXS6"/>
<dbReference type="GO" id="GO:0016853">
    <property type="term" value="F:isomerase activity"/>
    <property type="evidence" value="ECO:0007669"/>
    <property type="project" value="UniProtKB-KW"/>
</dbReference>
<dbReference type="OrthoDB" id="9797653at2"/>
<gene>
    <name evidence="2" type="primary">mct</name>
    <name evidence="2" type="ORF">KLO01_07980</name>
</gene>
<feature type="region of interest" description="Disordered" evidence="1">
    <location>
        <begin position="1"/>
        <end position="23"/>
    </location>
</feature>
<protein>
    <submittedName>
        <fullName evidence="2">2-methylfumaryl-CoA isomerase</fullName>
    </submittedName>
</protein>
<dbReference type="Gene3D" id="3.40.50.10540">
    <property type="entry name" value="Crotonobetainyl-coa:carnitine coa-transferase, domain 1"/>
    <property type="match status" value="1"/>
</dbReference>
<evidence type="ECO:0000313" key="3">
    <source>
        <dbReference type="Proteomes" id="UP000321793"/>
    </source>
</evidence>
<dbReference type="InterPro" id="IPR003673">
    <property type="entry name" value="CoA-Trfase_fam_III"/>
</dbReference>
<proteinExistence type="predicted"/>
<dbReference type="InterPro" id="IPR050509">
    <property type="entry name" value="CoA-transferase_III"/>
</dbReference>
<reference evidence="2 3" key="1">
    <citation type="submission" date="2019-07" db="EMBL/GenBank/DDBJ databases">
        <title>Whole genome shotgun sequence of Knoellia locipacati NBRC 109775.</title>
        <authorList>
            <person name="Hosoyama A."/>
            <person name="Uohara A."/>
            <person name="Ohji S."/>
            <person name="Ichikawa N."/>
        </authorList>
    </citation>
    <scope>NUCLEOTIDE SEQUENCE [LARGE SCALE GENOMIC DNA]</scope>
    <source>
        <strain evidence="2 3">NBRC 109775</strain>
    </source>
</reference>
<name>A0A512SXS6_9MICO</name>
<evidence type="ECO:0000256" key="1">
    <source>
        <dbReference type="SAM" id="MobiDB-lite"/>
    </source>
</evidence>
<dbReference type="PANTHER" id="PTHR48228">
    <property type="entry name" value="SUCCINYL-COA--D-CITRAMALATE COA-TRANSFERASE"/>
    <property type="match status" value="1"/>
</dbReference>
<dbReference type="EMBL" id="BKBA01000003">
    <property type="protein sequence ID" value="GEQ12751.1"/>
    <property type="molecule type" value="Genomic_DNA"/>
</dbReference>
<keyword evidence="3" id="KW-1185">Reference proteome</keyword>
<sequence length="426" mass="44797">MTAVADLAPSVSDDPDARHASVSERPLSGVRVVECAVYIAAPSGGMALARLGAEVIRIDPIGGAPDRGRWPVAPSGESLYWAGLNQGKRSVVIDLRSERGREIATELATAPGPDAGILLHNRARRSWLDDASLRRHRHDLVHIVVEGLRDGSPALDYTVNARVGVPYLTGQADGAGVVNHVLPAWDLLTGATASTALLAALRRRDRTGLGALARISLEDVATAAMADLGWLADAQLTGSDRARHGNQLFGTYGDVLTTLDGQPVMVIAMTERQWHALQAATGTTEAFASLATTLGLELDTEEGRYEHRALISAVLARWFAEQTLDDALEALRRTGALHAAYGSLAQLARELARPGTDSVVDLVDHPGIGTVLTAGSPVRLSDVESAAMSAPRLGQHTTEVLSGVLGLSHAEIGRLLQDGVVAGEAA</sequence>
<keyword evidence="2" id="KW-0413">Isomerase</keyword>
<dbReference type="InterPro" id="IPR044855">
    <property type="entry name" value="CoA-Trfase_III_dom3_sf"/>
</dbReference>
<comment type="caution">
    <text evidence="2">The sequence shown here is derived from an EMBL/GenBank/DDBJ whole genome shotgun (WGS) entry which is preliminary data.</text>
</comment>
<dbReference type="RefSeq" id="WP_147062301.1">
    <property type="nucleotide sequence ID" value="NZ_BAABDN010000001.1"/>
</dbReference>
<evidence type="ECO:0000313" key="2">
    <source>
        <dbReference type="EMBL" id="GEQ12751.1"/>
    </source>
</evidence>
<accession>A0A512SXS6</accession>
<dbReference type="InterPro" id="IPR023606">
    <property type="entry name" value="CoA-Trfase_III_dom_1_sf"/>
</dbReference>
<dbReference type="Pfam" id="PF02515">
    <property type="entry name" value="CoA_transf_3"/>
    <property type="match status" value="1"/>
</dbReference>
<dbReference type="Proteomes" id="UP000321793">
    <property type="component" value="Unassembled WGS sequence"/>
</dbReference>
<dbReference type="SUPFAM" id="SSF89796">
    <property type="entry name" value="CoA-transferase family III (CaiB/BaiF)"/>
    <property type="match status" value="1"/>
</dbReference>